<reference evidence="2" key="1">
    <citation type="journal article" date="2023" name="Comput. Struct. Biotechnol. J.">
        <title>Discovery of a novel marine Bacteroidetes with a rich repertoire of carbohydrate-active enzymes.</title>
        <authorList>
            <person name="Chen B."/>
            <person name="Liu G."/>
            <person name="Chen Q."/>
            <person name="Wang H."/>
            <person name="Liu L."/>
            <person name="Tang K."/>
        </authorList>
    </citation>
    <scope>NUCLEOTIDE SEQUENCE</scope>
    <source>
        <strain evidence="2">TK19036</strain>
    </source>
</reference>
<dbReference type="AlphaFoldDB" id="A0AA49GJG6"/>
<reference evidence="2" key="2">
    <citation type="journal article" date="2024" name="Antonie Van Leeuwenhoek">
        <title>Roseihalotalea indica gen. nov., sp. nov., a halophilic Bacteroidetes from mesopelagic Southwest Indian Ocean with higher carbohydrate metabolic potential.</title>
        <authorList>
            <person name="Chen B."/>
            <person name="Zhang M."/>
            <person name="Lin D."/>
            <person name="Ye J."/>
            <person name="Tang K."/>
        </authorList>
    </citation>
    <scope>NUCLEOTIDE SEQUENCE</scope>
    <source>
        <strain evidence="2">TK19036</strain>
    </source>
</reference>
<sequence length="129" mass="14890">MLMLHQALPHSHHQHELIDVVEASEHHHSHAHSHDHDKEENKDSNDHSGFLDFLLGSHAHTYHSNDFEVRNIAKQQIKVKEFSAFTLPLVHTFLFKKESEPDRIIVYQPPCNFDFHLSTPSLRGPPVLG</sequence>
<dbReference type="EMBL" id="CP120682">
    <property type="protein sequence ID" value="WKN35960.1"/>
    <property type="molecule type" value="Genomic_DNA"/>
</dbReference>
<evidence type="ECO:0000256" key="1">
    <source>
        <dbReference type="SAM" id="MobiDB-lite"/>
    </source>
</evidence>
<name>A0AA49GJG6_9BACT</name>
<protein>
    <submittedName>
        <fullName evidence="2">Uncharacterized protein</fullName>
    </submittedName>
</protein>
<organism evidence="2">
    <name type="scientific">Roseihalotalea indica</name>
    <dbReference type="NCBI Taxonomy" id="2867963"/>
    <lineage>
        <taxon>Bacteria</taxon>
        <taxon>Pseudomonadati</taxon>
        <taxon>Bacteroidota</taxon>
        <taxon>Cytophagia</taxon>
        <taxon>Cytophagales</taxon>
        <taxon>Catalimonadaceae</taxon>
        <taxon>Roseihalotalea</taxon>
    </lineage>
</organism>
<accession>A0AA49GJG6</accession>
<gene>
    <name evidence="2" type="ORF">K4G66_26705</name>
</gene>
<feature type="region of interest" description="Disordered" evidence="1">
    <location>
        <begin position="25"/>
        <end position="45"/>
    </location>
</feature>
<proteinExistence type="predicted"/>
<evidence type="ECO:0000313" key="2">
    <source>
        <dbReference type="EMBL" id="WKN35960.1"/>
    </source>
</evidence>